<dbReference type="InterPro" id="IPR014756">
    <property type="entry name" value="Ig_E-set"/>
</dbReference>
<dbReference type="CDD" id="cd02859">
    <property type="entry name" value="E_set_AMPKbeta_like_N"/>
    <property type="match status" value="4"/>
</dbReference>
<evidence type="ECO:0000313" key="4">
    <source>
        <dbReference type="Proteomes" id="UP001596405"/>
    </source>
</evidence>
<comment type="similarity">
    <text evidence="1">Belongs to the 5'-AMP-activated protein kinase beta subunit family.</text>
</comment>
<dbReference type="Gene3D" id="2.60.40.10">
    <property type="entry name" value="Immunoglobulins"/>
    <property type="match status" value="4"/>
</dbReference>
<protein>
    <submittedName>
        <fullName evidence="3">Glycogen-binding domain-containing protein</fullName>
    </submittedName>
</protein>
<reference evidence="4" key="1">
    <citation type="journal article" date="2019" name="Int. J. Syst. Evol. Microbiol.">
        <title>The Global Catalogue of Microorganisms (GCM) 10K type strain sequencing project: providing services to taxonomists for standard genome sequencing and annotation.</title>
        <authorList>
            <consortium name="The Broad Institute Genomics Platform"/>
            <consortium name="The Broad Institute Genome Sequencing Center for Infectious Disease"/>
            <person name="Wu L."/>
            <person name="Ma J."/>
        </authorList>
    </citation>
    <scope>NUCLEOTIDE SEQUENCE [LARGE SCALE GENOMIC DNA]</scope>
    <source>
        <strain evidence="4">CGMCC 4.7393</strain>
    </source>
</reference>
<evidence type="ECO:0000256" key="1">
    <source>
        <dbReference type="ARBA" id="ARBA00010926"/>
    </source>
</evidence>
<gene>
    <name evidence="3" type="ORF">ACFQHR_20720</name>
</gene>
<organism evidence="3 4">
    <name type="scientific">Rufibacter roseus</name>
    <dbReference type="NCBI Taxonomy" id="1567108"/>
    <lineage>
        <taxon>Bacteria</taxon>
        <taxon>Pseudomonadati</taxon>
        <taxon>Bacteroidota</taxon>
        <taxon>Cytophagia</taxon>
        <taxon>Cytophagales</taxon>
        <taxon>Hymenobacteraceae</taxon>
        <taxon>Rufibacter</taxon>
    </lineage>
</organism>
<dbReference type="InterPro" id="IPR032640">
    <property type="entry name" value="AMPK1_CBM"/>
</dbReference>
<dbReference type="InterPro" id="IPR050827">
    <property type="entry name" value="CRP1_MDG1_kinase"/>
</dbReference>
<dbReference type="PANTHER" id="PTHR10343:SF84">
    <property type="entry name" value="5'-AMP-ACTIVATED PROTEIN KINASE SUBUNIT BETA-1"/>
    <property type="match status" value="1"/>
</dbReference>
<dbReference type="PANTHER" id="PTHR10343">
    <property type="entry name" value="5'-AMP-ACTIVATED PROTEIN KINASE , BETA SUBUNIT"/>
    <property type="match status" value="1"/>
</dbReference>
<evidence type="ECO:0000259" key="2">
    <source>
        <dbReference type="SMART" id="SM01065"/>
    </source>
</evidence>
<dbReference type="RefSeq" id="WP_066624559.1">
    <property type="nucleotide sequence ID" value="NZ_JBHSYQ010000016.1"/>
</dbReference>
<dbReference type="SUPFAM" id="SSF81296">
    <property type="entry name" value="E set domains"/>
    <property type="match status" value="4"/>
</dbReference>
<feature type="domain" description="CBM20" evidence="2">
    <location>
        <begin position="155"/>
        <end position="235"/>
    </location>
</feature>
<dbReference type="SMART" id="SM01065">
    <property type="entry name" value="CBM_2"/>
    <property type="match status" value="2"/>
</dbReference>
<sequence length="490" mass="56018">MRQPLKNLFGVARFTLATLLLFLLITVGVSAQTHVKKYTVKNGKMFIELSKDLTAAAVDSFIVQFDLKDLGLKHLFKNQSPDSLQQQGWQLEKNTPGLYVISKPLMGLEHLENPAEKIMLTGKQPDFENFFPAVNSNVRFGYNRFKNKAPFAVQDSTVTFYLRNYTKANQVKLAGSFNNWSPTAQSMIKTDSGWVAQVKLKPGKYWYKFVVDHQWVLDGDNQIKENDGRGNTNSVFFVPNTLFSLPGFTQAKRVYLAGSFNNWREKELLMQKKSDGWALPLYLAEGTHTYKFIADGNWHHDRNNKDSYPDEFGGVNSVKRFGTPQIFRLNGFPNARTVILAGSFNNWREDELYLTNTATGWEIPYTLGPGNYEYKFKVDGQWVKDPLNPLTVENFNGSGNSYLIIQPNYTFRLKGHGKARSVYLAGDFNGWSPTALPMKKEGDDWVFSVHLPLGKNRYKFVVDGEWIIDPSNKLWEQNEHHTGNSILWIE</sequence>
<accession>A0ABW2DQE2</accession>
<feature type="domain" description="CBM20" evidence="2">
    <location>
        <begin position="408"/>
        <end position="489"/>
    </location>
</feature>
<keyword evidence="4" id="KW-1185">Reference proteome</keyword>
<comment type="caution">
    <text evidence="3">The sequence shown here is derived from an EMBL/GenBank/DDBJ whole genome shotgun (WGS) entry which is preliminary data.</text>
</comment>
<proteinExistence type="inferred from homology"/>
<dbReference type="InterPro" id="IPR002044">
    <property type="entry name" value="CBM20"/>
</dbReference>
<dbReference type="InterPro" id="IPR013783">
    <property type="entry name" value="Ig-like_fold"/>
</dbReference>
<evidence type="ECO:0000313" key="3">
    <source>
        <dbReference type="EMBL" id="MFC7000071.1"/>
    </source>
</evidence>
<dbReference type="Proteomes" id="UP001596405">
    <property type="component" value="Unassembled WGS sequence"/>
</dbReference>
<dbReference type="Pfam" id="PF16561">
    <property type="entry name" value="AMPK1_CBM"/>
    <property type="match status" value="4"/>
</dbReference>
<dbReference type="EMBL" id="JBHSYQ010000016">
    <property type="protein sequence ID" value="MFC7000071.1"/>
    <property type="molecule type" value="Genomic_DNA"/>
</dbReference>
<name>A0ABW2DQE2_9BACT</name>